<evidence type="ECO:0000313" key="3">
    <source>
        <dbReference type="Proteomes" id="UP000887116"/>
    </source>
</evidence>
<feature type="region of interest" description="Disordered" evidence="1">
    <location>
        <begin position="33"/>
        <end position="68"/>
    </location>
</feature>
<keyword evidence="3" id="KW-1185">Reference proteome</keyword>
<dbReference type="Proteomes" id="UP000887116">
    <property type="component" value="Unassembled WGS sequence"/>
</dbReference>
<gene>
    <name evidence="2" type="ORF">TNCT_453441</name>
</gene>
<proteinExistence type="predicted"/>
<sequence>MDRAYMGEPGNRGDHVWGIWQRVRHIYIEREIRQQGRTRRGDQTKPDRTRSRKKAAEARKPETEKRGWRKKDYWTIHPEDYGML</sequence>
<accession>A0A8X6LW96</accession>
<dbReference type="AlphaFoldDB" id="A0A8X6LW96"/>
<comment type="caution">
    <text evidence="2">The sequence shown here is derived from an EMBL/GenBank/DDBJ whole genome shotgun (WGS) entry which is preliminary data.</text>
</comment>
<name>A0A8X6LW96_TRICU</name>
<evidence type="ECO:0000313" key="2">
    <source>
        <dbReference type="EMBL" id="GFR22314.1"/>
    </source>
</evidence>
<reference evidence="2" key="1">
    <citation type="submission" date="2020-07" db="EMBL/GenBank/DDBJ databases">
        <title>Multicomponent nature underlies the extraordinary mechanical properties of spider dragline silk.</title>
        <authorList>
            <person name="Kono N."/>
            <person name="Nakamura H."/>
            <person name="Mori M."/>
            <person name="Yoshida Y."/>
            <person name="Ohtoshi R."/>
            <person name="Malay A.D."/>
            <person name="Moran D.A.P."/>
            <person name="Tomita M."/>
            <person name="Numata K."/>
            <person name="Arakawa K."/>
        </authorList>
    </citation>
    <scope>NUCLEOTIDE SEQUENCE</scope>
</reference>
<protein>
    <submittedName>
        <fullName evidence="2">Uncharacterized protein</fullName>
    </submittedName>
</protein>
<organism evidence="2 3">
    <name type="scientific">Trichonephila clavata</name>
    <name type="common">Joro spider</name>
    <name type="synonym">Nephila clavata</name>
    <dbReference type="NCBI Taxonomy" id="2740835"/>
    <lineage>
        <taxon>Eukaryota</taxon>
        <taxon>Metazoa</taxon>
        <taxon>Ecdysozoa</taxon>
        <taxon>Arthropoda</taxon>
        <taxon>Chelicerata</taxon>
        <taxon>Arachnida</taxon>
        <taxon>Araneae</taxon>
        <taxon>Araneomorphae</taxon>
        <taxon>Entelegynae</taxon>
        <taxon>Araneoidea</taxon>
        <taxon>Nephilidae</taxon>
        <taxon>Trichonephila</taxon>
    </lineage>
</organism>
<dbReference type="EMBL" id="BMAO01028146">
    <property type="protein sequence ID" value="GFR22314.1"/>
    <property type="molecule type" value="Genomic_DNA"/>
</dbReference>
<evidence type="ECO:0000256" key="1">
    <source>
        <dbReference type="SAM" id="MobiDB-lite"/>
    </source>
</evidence>